<organism evidence="24">
    <name type="scientific">Parantechinus apicalis</name>
    <name type="common">Dibbler</name>
    <dbReference type="NCBI Taxonomy" id="9291"/>
    <lineage>
        <taxon>Eukaryota</taxon>
        <taxon>Metazoa</taxon>
        <taxon>Chordata</taxon>
        <taxon>Craniata</taxon>
        <taxon>Vertebrata</taxon>
        <taxon>Euteleostomi</taxon>
        <taxon>Mammalia</taxon>
        <taxon>Metatheria</taxon>
        <taxon>Dasyuromorphia</taxon>
        <taxon>Dasyuridae</taxon>
        <taxon>Parantechinus</taxon>
    </lineage>
</organism>
<keyword evidence="8 20" id="KW-0812">Transmembrane</keyword>
<dbReference type="GO" id="GO:0006122">
    <property type="term" value="P:mitochondrial electron transport, ubiquinol to cytochrome c"/>
    <property type="evidence" value="ECO:0007669"/>
    <property type="project" value="TreeGrafter"/>
</dbReference>
<evidence type="ECO:0000256" key="4">
    <source>
        <dbReference type="ARBA" id="ARBA00013531"/>
    </source>
</evidence>
<dbReference type="InterPro" id="IPR048260">
    <property type="entry name" value="Cytochrome_b_C_euk/bac"/>
</dbReference>
<proteinExistence type="inferred from homology"/>
<dbReference type="InterPro" id="IPR005797">
    <property type="entry name" value="Cyt_b/b6_N"/>
</dbReference>
<evidence type="ECO:0000256" key="12">
    <source>
        <dbReference type="ARBA" id="ARBA00022989"/>
    </source>
</evidence>
<dbReference type="InterPro" id="IPR036150">
    <property type="entry name" value="Cyt_b/b6_C_sf"/>
</dbReference>
<geneLocation type="mitochondrion" evidence="24"/>
<dbReference type="PIRSF" id="PIRSF038885">
    <property type="entry name" value="COB"/>
    <property type="match status" value="1"/>
</dbReference>
<feature type="binding site" evidence="18">
    <location>
        <position position="201"/>
    </location>
    <ligand>
        <name>a ubiquinone</name>
        <dbReference type="ChEBI" id="CHEBI:16389"/>
    </ligand>
</feature>
<dbReference type="EMBL" id="FN666601">
    <property type="protein sequence ID" value="CBJ55414.1"/>
    <property type="molecule type" value="Genomic_DNA"/>
</dbReference>
<reference evidence="23" key="2">
    <citation type="journal article" date="2014" name="Mol. Biol. Evol.">
        <title>Molecular phylogeny, biogeography, and habitat preference evolution of marsupials.</title>
        <authorList>
            <person name="Mitchell K.J."/>
            <person name="Pratt R.C."/>
            <person name="Watson L.N."/>
            <person name="Gibb G.C."/>
            <person name="Llamas B."/>
            <person name="Kasper M."/>
            <person name="Edson J."/>
            <person name="Hopwood B."/>
            <person name="Male D."/>
            <person name="Armstrong K."/>
            <person name="Meyer M."/>
            <person name="Hofreiter M."/>
            <person name="Austin J."/>
            <person name="Donnellan S.C."/>
            <person name="Lee M.S.Y."/>
            <person name="Phillips M.J."/>
            <person name="Cooper A."/>
        </authorList>
    </citation>
    <scope>NUCLEOTIDE SEQUENCE</scope>
</reference>
<feature type="transmembrane region" description="Helical" evidence="20">
    <location>
        <begin position="30"/>
        <end position="52"/>
    </location>
</feature>
<dbReference type="Pfam" id="PF00033">
    <property type="entry name" value="Cytochrome_B"/>
    <property type="match status" value="1"/>
</dbReference>
<evidence type="ECO:0000259" key="21">
    <source>
        <dbReference type="PROSITE" id="PS51002"/>
    </source>
</evidence>
<dbReference type="GO" id="GO:0046872">
    <property type="term" value="F:metal ion binding"/>
    <property type="evidence" value="ECO:0007669"/>
    <property type="project" value="UniProtKB-UniRule"/>
</dbReference>
<keyword evidence="16 20" id="KW-0472">Membrane</keyword>
<feature type="binding site" description="axial binding residue" evidence="19">
    <location>
        <position position="97"/>
    </location>
    <ligand>
        <name>heme b</name>
        <dbReference type="ChEBI" id="CHEBI:60344"/>
        <label>b566</label>
    </ligand>
    <ligandPart>
        <name>Fe</name>
        <dbReference type="ChEBI" id="CHEBI:18248"/>
    </ligandPart>
</feature>
<dbReference type="GO" id="GO:0008121">
    <property type="term" value="F:quinol-cytochrome-c reductase activity"/>
    <property type="evidence" value="ECO:0007669"/>
    <property type="project" value="InterPro"/>
</dbReference>
<feature type="transmembrane region" description="Helical" evidence="20">
    <location>
        <begin position="178"/>
        <end position="200"/>
    </location>
</feature>
<sequence length="381" mass="42927">MTNLRKSHPILKIINHSFIDLPTPSNISAWWNFGSLLGVCLIIQILTGLFLAMHYTSDTMTAFSSVAHICRDVNHGWLLRNLHANGASMFFMCLFLHVGRGIYYGSYLYKETWNIGVILLLTVMATAFVGYVLPWGQMSFWGATVITNLLSAIPYIGTTLAEWIWGGFAVDKATLTRFFAFHFILPFIITALAMVHLLFLHETGSNNPSGINPDADKIPFHPYYTIKDILGLMFLLLTLLLMALFSPDLLGDPDNFSPANPLNTPPHIKPEWYFLFAYAILRSIPNKLGGVLALLASILILLIIPLLHTANQRSMMFRPISQTLFWILTADLITLTWIGGQPVEQPFIIIGQLASMLYFLLILVFMPLAGLFENYMLKPKW</sequence>
<dbReference type="FunFam" id="1.20.810.10:FF:000002">
    <property type="entry name" value="Cytochrome b"/>
    <property type="match status" value="1"/>
</dbReference>
<comment type="function">
    <text evidence="1 20">Component of the ubiquinol-cytochrome c reductase complex (complex III or cytochrome b-c1 complex) that is part of the mitochondrial respiratory chain. The b-c1 complex mediates electron transfer from ubiquinol to cytochrome c. Contributes to the generation of a proton gradient across the mitochondrial membrane that is then used for ATP synthesis.</text>
</comment>
<keyword evidence="13 19" id="KW-0408">Iron</keyword>
<keyword evidence="6 19" id="KW-0349">Heme</keyword>
<evidence type="ECO:0000259" key="22">
    <source>
        <dbReference type="PROSITE" id="PS51003"/>
    </source>
</evidence>
<feature type="transmembrane region" description="Helical" evidence="20">
    <location>
        <begin position="113"/>
        <end position="133"/>
    </location>
</feature>
<feature type="transmembrane region" description="Helical" evidence="20">
    <location>
        <begin position="145"/>
        <end position="166"/>
    </location>
</feature>
<feature type="transmembrane region" description="Helical" evidence="20">
    <location>
        <begin position="323"/>
        <end position="340"/>
    </location>
</feature>
<dbReference type="PANTHER" id="PTHR19271">
    <property type="entry name" value="CYTOCHROME B"/>
    <property type="match status" value="1"/>
</dbReference>
<feature type="binding site" description="axial binding residue" evidence="19">
    <location>
        <position position="83"/>
    </location>
    <ligand>
        <name>heme b</name>
        <dbReference type="ChEBI" id="CHEBI:60344"/>
        <label>b562</label>
    </ligand>
    <ligandPart>
        <name>Fe</name>
        <dbReference type="ChEBI" id="CHEBI:18248"/>
    </ligandPart>
</feature>
<dbReference type="InterPro" id="IPR048259">
    <property type="entry name" value="Cytochrome_b_N_euk/bac"/>
</dbReference>
<keyword evidence="10" id="KW-0999">Mitochondrion inner membrane</keyword>
<dbReference type="Gene3D" id="1.20.810.10">
    <property type="entry name" value="Cytochrome Bc1 Complex, Chain C"/>
    <property type="match status" value="1"/>
</dbReference>
<gene>
    <name evidence="24" type="primary">cytb</name>
    <name evidence="23" type="synonym">CYTB</name>
</gene>
<evidence type="ECO:0000256" key="17">
    <source>
        <dbReference type="ARBA" id="ARBA00061233"/>
    </source>
</evidence>
<dbReference type="GO" id="GO:0005743">
    <property type="term" value="C:mitochondrial inner membrane"/>
    <property type="evidence" value="ECO:0007669"/>
    <property type="project" value="UniProtKB-SubCell"/>
</dbReference>
<comment type="cofactor">
    <cofactor evidence="19">
        <name>heme</name>
        <dbReference type="ChEBI" id="CHEBI:30413"/>
    </cofactor>
    <text evidence="19">Binds 2 heme groups non-covalently.</text>
</comment>
<dbReference type="EMBL" id="KJ868135">
    <property type="protein sequence ID" value="AIG23369.1"/>
    <property type="molecule type" value="Genomic_DNA"/>
</dbReference>
<dbReference type="InterPro" id="IPR027387">
    <property type="entry name" value="Cytb/b6-like_sf"/>
</dbReference>
<dbReference type="SUPFAM" id="SSF81648">
    <property type="entry name" value="a domain/subunit of cytochrome bc1 complex (Ubiquinol-cytochrome c reductase)"/>
    <property type="match status" value="1"/>
</dbReference>
<keyword evidence="5 20" id="KW-0813">Transport</keyword>
<dbReference type="GO" id="GO:0016491">
    <property type="term" value="F:oxidoreductase activity"/>
    <property type="evidence" value="ECO:0007669"/>
    <property type="project" value="UniProtKB-UniRule"/>
</dbReference>
<protein>
    <recommendedName>
        <fullName evidence="4 20">Cytochrome b</fullName>
    </recommendedName>
</protein>
<evidence type="ECO:0000256" key="8">
    <source>
        <dbReference type="ARBA" id="ARBA00022692"/>
    </source>
</evidence>
<feature type="transmembrane region" description="Helical" evidence="20">
    <location>
        <begin position="229"/>
        <end position="246"/>
    </location>
</feature>
<keyword evidence="15 20" id="KW-0496">Mitochondrion</keyword>
<feature type="transmembrane region" description="Helical" evidence="20">
    <location>
        <begin position="87"/>
        <end position="107"/>
    </location>
</feature>
<evidence type="ECO:0000256" key="15">
    <source>
        <dbReference type="ARBA" id="ARBA00023128"/>
    </source>
</evidence>
<evidence type="ECO:0000256" key="14">
    <source>
        <dbReference type="ARBA" id="ARBA00023075"/>
    </source>
</evidence>
<dbReference type="InterPro" id="IPR016174">
    <property type="entry name" value="Di-haem_cyt_TM"/>
</dbReference>
<accession>G8XYR6</accession>
<evidence type="ECO:0000256" key="11">
    <source>
        <dbReference type="ARBA" id="ARBA00022982"/>
    </source>
</evidence>
<evidence type="ECO:0000256" key="6">
    <source>
        <dbReference type="ARBA" id="ARBA00022617"/>
    </source>
</evidence>
<keyword evidence="14" id="KW-0830">Ubiquinone</keyword>
<comment type="similarity">
    <text evidence="17 20">Belongs to the cytochrome b family.</text>
</comment>
<evidence type="ECO:0000256" key="16">
    <source>
        <dbReference type="ARBA" id="ARBA00023136"/>
    </source>
</evidence>
<dbReference type="CDD" id="cd00290">
    <property type="entry name" value="cytochrome_b_C"/>
    <property type="match status" value="1"/>
</dbReference>
<feature type="binding site" description="axial binding residue" evidence="19">
    <location>
        <position position="182"/>
    </location>
    <ligand>
        <name>heme b</name>
        <dbReference type="ChEBI" id="CHEBI:60344"/>
        <label>b562</label>
    </ligand>
    <ligandPart>
        <name>Fe</name>
        <dbReference type="ChEBI" id="CHEBI:18248"/>
    </ligandPart>
</feature>
<dbReference type="InterPro" id="IPR005798">
    <property type="entry name" value="Cyt_b/b6_C"/>
</dbReference>
<keyword evidence="7 20" id="KW-0679">Respiratory chain</keyword>
<dbReference type="AlphaFoldDB" id="G8XYR6"/>
<evidence type="ECO:0000256" key="18">
    <source>
        <dbReference type="PIRSR" id="PIRSR038885-1"/>
    </source>
</evidence>
<evidence type="ECO:0000256" key="3">
    <source>
        <dbReference type="ARBA" id="ARBA00011088"/>
    </source>
</evidence>
<feature type="transmembrane region" description="Helical" evidence="20">
    <location>
        <begin position="346"/>
        <end position="372"/>
    </location>
</feature>
<keyword evidence="12 20" id="KW-1133">Transmembrane helix</keyword>
<reference evidence="24" key="1">
    <citation type="submission" date="2009-11" db="EMBL/GenBank/DDBJ databases">
        <title>Mitogenomics of dasyuromorphian marsupials.</title>
        <authorList>
            <person name="Nilsson L.M.U."/>
            <person name="Nilsson M.A."/>
            <person name="Janke A."/>
        </authorList>
    </citation>
    <scope>NUCLEOTIDE SEQUENCE</scope>
</reference>
<evidence type="ECO:0000256" key="10">
    <source>
        <dbReference type="ARBA" id="ARBA00022792"/>
    </source>
</evidence>
<evidence type="ECO:0000313" key="23">
    <source>
        <dbReference type="EMBL" id="AIG23369.1"/>
    </source>
</evidence>
<feature type="domain" description="Cytochrome b/b6 C-terminal region profile" evidence="22">
    <location>
        <begin position="210"/>
        <end position="380"/>
    </location>
</feature>
<dbReference type="PANTHER" id="PTHR19271:SF16">
    <property type="entry name" value="CYTOCHROME B"/>
    <property type="match status" value="1"/>
</dbReference>
<evidence type="ECO:0000256" key="13">
    <source>
        <dbReference type="ARBA" id="ARBA00023004"/>
    </source>
</evidence>
<comment type="subunit">
    <text evidence="3">The cytochrome bc1 complex contains 11 subunits: 3 respiratory subunits (MT-CYB, CYC1 and UQCRFS1), 2 core proteins (UQCRC1 and UQCRC2) and 6 low-molecular weight proteins (UQCRH/QCR6, UQCRB/QCR7, UQCRQ/QCR8, UQCR10/QCR9, UQCR11/QCR10 and a cleavage product of UQCRFS1). This cytochrome bc1 complex then forms a dimer.</text>
</comment>
<dbReference type="Pfam" id="PF00032">
    <property type="entry name" value="Cytochrom_B_C"/>
    <property type="match status" value="1"/>
</dbReference>
<feature type="binding site" description="axial binding residue" evidence="19">
    <location>
        <position position="196"/>
    </location>
    <ligand>
        <name>heme b</name>
        <dbReference type="ChEBI" id="CHEBI:60344"/>
        <label>b566</label>
    </ligand>
    <ligandPart>
        <name>Fe</name>
        <dbReference type="ChEBI" id="CHEBI:18248"/>
    </ligandPart>
</feature>
<evidence type="ECO:0000256" key="7">
    <source>
        <dbReference type="ARBA" id="ARBA00022660"/>
    </source>
</evidence>
<evidence type="ECO:0000313" key="24">
    <source>
        <dbReference type="EMBL" id="CBJ55414.1"/>
    </source>
</evidence>
<evidence type="ECO:0000256" key="9">
    <source>
        <dbReference type="ARBA" id="ARBA00022723"/>
    </source>
</evidence>
<dbReference type="PROSITE" id="PS51003">
    <property type="entry name" value="CYTB_CTER"/>
    <property type="match status" value="1"/>
</dbReference>
<name>G8XYR6_PARAP</name>
<comment type="subcellular location">
    <subcellularLocation>
        <location evidence="2">Mitochondrion inner membrane</location>
        <topology evidence="2">Multi-pass membrane protein</topology>
    </subcellularLocation>
</comment>
<evidence type="ECO:0000256" key="19">
    <source>
        <dbReference type="PIRSR" id="PIRSR038885-2"/>
    </source>
</evidence>
<feature type="domain" description="Cytochrome b/b6 N-terminal region profile" evidence="21">
    <location>
        <begin position="1"/>
        <end position="209"/>
    </location>
</feature>
<dbReference type="CDD" id="cd00284">
    <property type="entry name" value="Cytochrome_b_N"/>
    <property type="match status" value="1"/>
</dbReference>
<keyword evidence="11 20" id="KW-0249">Electron transport</keyword>
<evidence type="ECO:0000256" key="20">
    <source>
        <dbReference type="RuleBase" id="RU362117"/>
    </source>
</evidence>
<evidence type="ECO:0000256" key="2">
    <source>
        <dbReference type="ARBA" id="ARBA00004448"/>
    </source>
</evidence>
<evidence type="ECO:0000256" key="5">
    <source>
        <dbReference type="ARBA" id="ARBA00022448"/>
    </source>
</evidence>
<evidence type="ECO:0000256" key="1">
    <source>
        <dbReference type="ARBA" id="ARBA00002566"/>
    </source>
</evidence>
<dbReference type="GO" id="GO:0045275">
    <property type="term" value="C:respiratory chain complex III"/>
    <property type="evidence" value="ECO:0007669"/>
    <property type="project" value="InterPro"/>
</dbReference>
<dbReference type="InterPro" id="IPR030689">
    <property type="entry name" value="Cytochrome_b"/>
</dbReference>
<feature type="transmembrane region" description="Helical" evidence="20">
    <location>
        <begin position="291"/>
        <end position="311"/>
    </location>
</feature>
<comment type="cofactor">
    <cofactor evidence="20">
        <name>heme b</name>
        <dbReference type="ChEBI" id="CHEBI:60344"/>
    </cofactor>
    <text evidence="20">Binds 2 heme groups non-covalently.</text>
</comment>
<keyword evidence="9 19" id="KW-0479">Metal-binding</keyword>
<dbReference type="PROSITE" id="PS51002">
    <property type="entry name" value="CYTB_NTER"/>
    <property type="match status" value="1"/>
</dbReference>
<dbReference type="SUPFAM" id="SSF81342">
    <property type="entry name" value="Transmembrane di-heme cytochromes"/>
    <property type="match status" value="1"/>
</dbReference>